<dbReference type="Gene3D" id="1.25.40.10">
    <property type="entry name" value="Tetratricopeptide repeat domain"/>
    <property type="match status" value="1"/>
</dbReference>
<evidence type="ECO:0000256" key="1">
    <source>
        <dbReference type="ARBA" id="ARBA00022737"/>
    </source>
</evidence>
<dbReference type="InterPro" id="IPR019734">
    <property type="entry name" value="TPR_rpt"/>
</dbReference>
<dbReference type="EMBL" id="JADDOJ010000015">
    <property type="protein sequence ID" value="MBE7940083.1"/>
    <property type="molecule type" value="Genomic_DNA"/>
</dbReference>
<dbReference type="PANTHER" id="PTHR44858:SF1">
    <property type="entry name" value="UDP-N-ACETYLGLUCOSAMINE--PEPTIDE N-ACETYLGLUCOSAMINYLTRANSFERASE SPINDLY-RELATED"/>
    <property type="match status" value="1"/>
</dbReference>
<accession>A0ABR9SCM0</accession>
<dbReference type="PROSITE" id="PS50005">
    <property type="entry name" value="TPR"/>
    <property type="match status" value="1"/>
</dbReference>
<protein>
    <submittedName>
        <fullName evidence="5">Tetratricopeptide repeat protein</fullName>
    </submittedName>
</protein>
<organism evidence="5 6">
    <name type="scientific">Ramlibacter aquaticus</name>
    <dbReference type="NCBI Taxonomy" id="2780094"/>
    <lineage>
        <taxon>Bacteria</taxon>
        <taxon>Pseudomonadati</taxon>
        <taxon>Pseudomonadota</taxon>
        <taxon>Betaproteobacteria</taxon>
        <taxon>Burkholderiales</taxon>
        <taxon>Comamonadaceae</taxon>
        <taxon>Ramlibacter</taxon>
    </lineage>
</organism>
<evidence type="ECO:0000256" key="4">
    <source>
        <dbReference type="SAM" id="SignalP"/>
    </source>
</evidence>
<dbReference type="RefSeq" id="WP_193779628.1">
    <property type="nucleotide sequence ID" value="NZ_JADDOJ010000015.1"/>
</dbReference>
<evidence type="ECO:0000256" key="2">
    <source>
        <dbReference type="ARBA" id="ARBA00022803"/>
    </source>
</evidence>
<feature type="repeat" description="TPR" evidence="3">
    <location>
        <begin position="90"/>
        <end position="123"/>
    </location>
</feature>
<comment type="caution">
    <text evidence="5">The sequence shown here is derived from an EMBL/GenBank/DDBJ whole genome shotgun (WGS) entry which is preliminary data.</text>
</comment>
<feature type="chain" id="PRO_5045204101" evidence="4">
    <location>
        <begin position="24"/>
        <end position="191"/>
    </location>
</feature>
<keyword evidence="4" id="KW-0732">Signal</keyword>
<gene>
    <name evidence="5" type="ORF">IM725_05800</name>
</gene>
<feature type="signal peptide" evidence="4">
    <location>
        <begin position="1"/>
        <end position="23"/>
    </location>
</feature>
<dbReference type="PANTHER" id="PTHR44858">
    <property type="entry name" value="TETRATRICOPEPTIDE REPEAT PROTEIN 6"/>
    <property type="match status" value="1"/>
</dbReference>
<evidence type="ECO:0000313" key="6">
    <source>
        <dbReference type="Proteomes" id="UP000715965"/>
    </source>
</evidence>
<evidence type="ECO:0000256" key="3">
    <source>
        <dbReference type="PROSITE-ProRule" id="PRU00339"/>
    </source>
</evidence>
<dbReference type="Proteomes" id="UP000715965">
    <property type="component" value="Unassembled WGS sequence"/>
</dbReference>
<dbReference type="InterPro" id="IPR050498">
    <property type="entry name" value="Ycf3"/>
</dbReference>
<dbReference type="SUPFAM" id="SSF48452">
    <property type="entry name" value="TPR-like"/>
    <property type="match status" value="1"/>
</dbReference>
<keyword evidence="2 3" id="KW-0802">TPR repeat</keyword>
<keyword evidence="6" id="KW-1185">Reference proteome</keyword>
<dbReference type="InterPro" id="IPR011990">
    <property type="entry name" value="TPR-like_helical_dom_sf"/>
</dbReference>
<proteinExistence type="predicted"/>
<sequence length="191" mass="20115">MNRARVRHLVLAALALLTLPALADDFSDIQQLMKAGQPAQALARTEQAITTTPRDARLRFLKGVLLADLGRRSEAVQAYTELTQDFPELPEPYNNLAALYAATGDYDKARAALESAVRANPGYGTAYENLGDVYLRLAAQAYTRAQQLGPDGTGAGAKLAQVRQLFGPARPAVPAAAPAAPAASSASAAAR</sequence>
<name>A0ABR9SCM0_9BURK</name>
<reference evidence="5 6" key="1">
    <citation type="submission" date="2020-10" db="EMBL/GenBank/DDBJ databases">
        <title>Draft genome of Ramlibacter aquaticus LMG 30558.</title>
        <authorList>
            <person name="Props R."/>
        </authorList>
    </citation>
    <scope>NUCLEOTIDE SEQUENCE [LARGE SCALE GENOMIC DNA]</scope>
    <source>
        <strain evidence="5 6">LMG 30558</strain>
    </source>
</reference>
<keyword evidence="1" id="KW-0677">Repeat</keyword>
<evidence type="ECO:0000313" key="5">
    <source>
        <dbReference type="EMBL" id="MBE7940083.1"/>
    </source>
</evidence>
<dbReference type="Pfam" id="PF14559">
    <property type="entry name" value="TPR_19"/>
    <property type="match status" value="1"/>
</dbReference>
<dbReference type="SMART" id="SM00028">
    <property type="entry name" value="TPR"/>
    <property type="match status" value="2"/>
</dbReference>